<dbReference type="EMBL" id="WWCM01000003">
    <property type="protein sequence ID" value="MYM39090.1"/>
    <property type="molecule type" value="Genomic_DNA"/>
</dbReference>
<keyword evidence="2" id="KW-1185">Reference proteome</keyword>
<proteinExistence type="predicted"/>
<evidence type="ECO:0000313" key="2">
    <source>
        <dbReference type="Proteomes" id="UP000478090"/>
    </source>
</evidence>
<dbReference type="RefSeq" id="WP_161038468.1">
    <property type="nucleotide sequence ID" value="NZ_WWCM01000003.1"/>
</dbReference>
<sequence>MDTETKVGPATQDVAIELAYAKYMAALATHVPRPAAPFANDFRDDLPAPAAVAAAAPLKPAK</sequence>
<accession>A0ABW9VJK5</accession>
<comment type="caution">
    <text evidence="1">The sequence shown here is derived from an EMBL/GenBank/DDBJ whole genome shotgun (WGS) entry which is preliminary data.</text>
</comment>
<protein>
    <submittedName>
        <fullName evidence="1">Uncharacterized protein</fullName>
    </submittedName>
</protein>
<dbReference type="Proteomes" id="UP000478090">
    <property type="component" value="Unassembled WGS sequence"/>
</dbReference>
<evidence type="ECO:0000313" key="1">
    <source>
        <dbReference type="EMBL" id="MYM39090.1"/>
    </source>
</evidence>
<organism evidence="1 2">
    <name type="scientific">Duganella qianjiadongensis</name>
    <dbReference type="NCBI Taxonomy" id="2692176"/>
    <lineage>
        <taxon>Bacteria</taxon>
        <taxon>Pseudomonadati</taxon>
        <taxon>Pseudomonadota</taxon>
        <taxon>Betaproteobacteria</taxon>
        <taxon>Burkholderiales</taxon>
        <taxon>Oxalobacteraceae</taxon>
        <taxon>Telluria group</taxon>
        <taxon>Duganella</taxon>
    </lineage>
</organism>
<reference evidence="1 2" key="1">
    <citation type="submission" date="2019-12" db="EMBL/GenBank/DDBJ databases">
        <title>Novel species isolated from a subtropical stream in China.</title>
        <authorList>
            <person name="Lu H."/>
        </authorList>
    </citation>
    <scope>NUCLEOTIDE SEQUENCE [LARGE SCALE GENOMIC DNA]</scope>
    <source>
        <strain evidence="1 2">CY13W</strain>
    </source>
</reference>
<name>A0ABW9VJK5_9BURK</name>
<gene>
    <name evidence="1" type="ORF">GTP27_07065</name>
</gene>